<dbReference type="Gene3D" id="2.60.120.10">
    <property type="entry name" value="Jelly Rolls"/>
    <property type="match status" value="1"/>
</dbReference>
<organism evidence="1 2">
    <name type="scientific">Cordyceps confragosa</name>
    <name type="common">Lecanicillium lecanii</name>
    <dbReference type="NCBI Taxonomy" id="2714763"/>
    <lineage>
        <taxon>Eukaryota</taxon>
        <taxon>Fungi</taxon>
        <taxon>Dikarya</taxon>
        <taxon>Ascomycota</taxon>
        <taxon>Pezizomycotina</taxon>
        <taxon>Sordariomycetes</taxon>
        <taxon>Hypocreomycetidae</taxon>
        <taxon>Hypocreales</taxon>
        <taxon>Cordycipitaceae</taxon>
        <taxon>Akanthomyces</taxon>
    </lineage>
</organism>
<dbReference type="PANTHER" id="PTHR43212">
    <property type="entry name" value="QUERCETIN 2,3-DIOXYGENASE"/>
    <property type="match status" value="1"/>
</dbReference>
<evidence type="ECO:0000313" key="1">
    <source>
        <dbReference type="EMBL" id="OAQ99981.1"/>
    </source>
</evidence>
<gene>
    <name evidence="1" type="ORF">LLEC1_04465</name>
</gene>
<dbReference type="Proteomes" id="UP000243081">
    <property type="component" value="Unassembled WGS sequence"/>
</dbReference>
<accession>A0A179IDJ9</accession>
<dbReference type="OrthoDB" id="10261807at2759"/>
<dbReference type="InterPro" id="IPR014710">
    <property type="entry name" value="RmlC-like_jellyroll"/>
</dbReference>
<proteinExistence type="predicted"/>
<dbReference type="InterPro" id="IPR012093">
    <property type="entry name" value="Pirin"/>
</dbReference>
<evidence type="ECO:0008006" key="3">
    <source>
        <dbReference type="Google" id="ProtNLM"/>
    </source>
</evidence>
<sequence>MPRFVPVTAILISFLSTLIIILHPTASTYFRPLISSLFSPTPTNSPKITTTQPANSETPMIKAGSNMSKSVLRQAKITPHRSGARGHSDHGWLNTYHSFSFADWYDPKFVNFGALRVLNEDREADAEPAVAGSIPIHADFAMGAGIVEPERTFEWVVGARSTDANKRKVYVHVPMTQGGKAKIRIDGREDAELAEGDGAFVEGVYAGDKLAIESIGSAAAEVIVLDTA</sequence>
<name>A0A179IDJ9_CORDF</name>
<dbReference type="EMBL" id="LUKN01001920">
    <property type="protein sequence ID" value="OAQ99981.1"/>
    <property type="molecule type" value="Genomic_DNA"/>
</dbReference>
<dbReference type="AlphaFoldDB" id="A0A179IDJ9"/>
<dbReference type="PANTHER" id="PTHR43212:SF3">
    <property type="entry name" value="QUERCETIN 2,3-DIOXYGENASE"/>
    <property type="match status" value="1"/>
</dbReference>
<protein>
    <recommendedName>
        <fullName evidence="3">Pirin N-terminal domain-containing protein</fullName>
    </recommendedName>
</protein>
<dbReference type="SUPFAM" id="SSF51182">
    <property type="entry name" value="RmlC-like cupins"/>
    <property type="match status" value="2"/>
</dbReference>
<reference evidence="1 2" key="1">
    <citation type="submission" date="2016-03" db="EMBL/GenBank/DDBJ databases">
        <title>Fine-scale spatial genetic structure of a fungal parasite of coffee scale insects.</title>
        <authorList>
            <person name="Jackson D."/>
            <person name="Zemenick K.A."/>
            <person name="Malloure B."/>
            <person name="Quandt C.A."/>
            <person name="James T.Y."/>
        </authorList>
    </citation>
    <scope>NUCLEOTIDE SEQUENCE [LARGE SCALE GENOMIC DNA]</scope>
    <source>
        <strain evidence="1 2">UM487</strain>
    </source>
</reference>
<evidence type="ECO:0000313" key="2">
    <source>
        <dbReference type="Proteomes" id="UP000243081"/>
    </source>
</evidence>
<dbReference type="InterPro" id="IPR011051">
    <property type="entry name" value="RmlC_Cupin_sf"/>
</dbReference>
<keyword evidence="2" id="KW-1185">Reference proteome</keyword>
<comment type="caution">
    <text evidence="1">The sequence shown here is derived from an EMBL/GenBank/DDBJ whole genome shotgun (WGS) entry which is preliminary data.</text>
</comment>